<keyword evidence="4 6" id="KW-0949">S-adenosyl-L-methionine</keyword>
<dbReference type="GO" id="GO:0009307">
    <property type="term" value="P:DNA restriction-modification system"/>
    <property type="evidence" value="ECO:0007669"/>
    <property type="project" value="UniProtKB-KW"/>
</dbReference>
<dbReference type="Gene3D" id="3.40.50.150">
    <property type="entry name" value="Vaccinia Virus protein VP39"/>
    <property type="match status" value="1"/>
</dbReference>
<evidence type="ECO:0000313" key="13">
    <source>
        <dbReference type="EMBL" id="VNQ48962.1"/>
    </source>
</evidence>
<name>A0A4J1ZTW7_STREE</name>
<accession>A0A4J1ZTW7</accession>
<feature type="active site" evidence="6">
    <location>
        <position position="96"/>
    </location>
</feature>
<dbReference type="Gene3D" id="3.90.120.10">
    <property type="entry name" value="DNA Methylase, subunit A, domain 2"/>
    <property type="match status" value="1"/>
</dbReference>
<dbReference type="GeneID" id="45653553"/>
<dbReference type="EMBL" id="CAATIC010000013">
    <property type="protein sequence ID" value="VNQ48962.1"/>
    <property type="molecule type" value="Genomic_DNA"/>
</dbReference>
<dbReference type="EMBL" id="CAATHF010000016">
    <property type="protein sequence ID" value="VNQ09394.1"/>
    <property type="molecule type" value="Genomic_DNA"/>
</dbReference>
<dbReference type="PANTHER" id="PTHR10629:SF52">
    <property type="entry name" value="DNA (CYTOSINE-5)-METHYLTRANSFERASE 1"/>
    <property type="match status" value="1"/>
</dbReference>
<reference evidence="12" key="1">
    <citation type="submission" date="2019-04" db="EMBL/GenBank/DDBJ databases">
        <authorList>
            <consortium name="Pathogen Informatics"/>
        </authorList>
    </citation>
    <scope>NUCLEOTIDE SEQUENCE</scope>
    <source>
        <strain evidence="12">GPSC2</strain>
    </source>
</reference>
<dbReference type="InterPro" id="IPR050390">
    <property type="entry name" value="C5-Methyltransferase"/>
</dbReference>
<dbReference type="SUPFAM" id="SSF53335">
    <property type="entry name" value="S-adenosyl-L-methionine-dependent methyltransferases"/>
    <property type="match status" value="1"/>
</dbReference>
<dbReference type="GO" id="GO:0032259">
    <property type="term" value="P:methylation"/>
    <property type="evidence" value="ECO:0007669"/>
    <property type="project" value="UniProtKB-KW"/>
</dbReference>
<evidence type="ECO:0000256" key="2">
    <source>
        <dbReference type="ARBA" id="ARBA00022603"/>
    </source>
</evidence>
<keyword evidence="3 6" id="KW-0808">Transferase</keyword>
<dbReference type="EMBL" id="CAATGC010000005">
    <property type="protein sequence ID" value="VNP28899.1"/>
    <property type="molecule type" value="Genomic_DNA"/>
</dbReference>
<dbReference type="InterPro" id="IPR029063">
    <property type="entry name" value="SAM-dependent_MTases_sf"/>
</dbReference>
<dbReference type="EC" id="2.1.1.37" evidence="1"/>
<dbReference type="InterPro" id="IPR001525">
    <property type="entry name" value="C5_MeTfrase"/>
</dbReference>
<dbReference type="PROSITE" id="PS00095">
    <property type="entry name" value="C5_MTASE_2"/>
    <property type="match status" value="1"/>
</dbReference>
<keyword evidence="2 6" id="KW-0489">Methyltransferase</keyword>
<sequence>MPYAIDLFCGAGGCSEGLIQSGFHILFSSDISEMVEKTYVNRHEQLGLIQGKNTWFERRDIRELTGSDIKKHISELEIFKNKEIPEIDLIMGGPSCQGFSRAGRRDKSDPRNMLFGEYVRVVNEIHPKYIILENVEGFMDMQFLGYKGITGIEYPDGSVTPDILKSELNEIGYETLEPRILNAADYGVPQRRNRVIFIGYKKGLKQPQYPAPTHGPENYISLEEAIGDLIIDKEIKEMVNPSPSTYQNKSKEGRTPSLNGEPIASKKILNNEVSKQTDIVKERFSLFKQGETGTALRKRIFEEGIDLSGHKALIQLCCEKLNLSKQEVVSKFKDKNVSKEYLDVLLTKKNIRQRWAPDQPSATIVTIADDYISPWENRTFTVREMARCQSFDDSFEFLGKRTTGGLKRRVEVPQYTQVGNAVPPLLAKALADEILKVL</sequence>
<dbReference type="GO" id="GO:0044027">
    <property type="term" value="P:negative regulation of gene expression via chromosomal CpG island methylation"/>
    <property type="evidence" value="ECO:0007669"/>
    <property type="project" value="TreeGrafter"/>
</dbReference>
<evidence type="ECO:0000256" key="7">
    <source>
        <dbReference type="RuleBase" id="RU000416"/>
    </source>
</evidence>
<evidence type="ECO:0000256" key="1">
    <source>
        <dbReference type="ARBA" id="ARBA00011975"/>
    </source>
</evidence>
<dbReference type="GO" id="GO:0003677">
    <property type="term" value="F:DNA binding"/>
    <property type="evidence" value="ECO:0007669"/>
    <property type="project" value="TreeGrafter"/>
</dbReference>
<organism evidence="12">
    <name type="scientific">Streptococcus pneumoniae</name>
    <dbReference type="NCBI Taxonomy" id="1313"/>
    <lineage>
        <taxon>Bacteria</taxon>
        <taxon>Bacillati</taxon>
        <taxon>Bacillota</taxon>
        <taxon>Bacilli</taxon>
        <taxon>Lactobacillales</taxon>
        <taxon>Streptococcaceae</taxon>
        <taxon>Streptococcus</taxon>
    </lineage>
</organism>
<dbReference type="EMBL" id="CAATFB010000012">
    <property type="protein sequence ID" value="VNO87915.1"/>
    <property type="molecule type" value="Genomic_DNA"/>
</dbReference>
<evidence type="ECO:0000313" key="12">
    <source>
        <dbReference type="EMBL" id="VNQ09394.1"/>
    </source>
</evidence>
<evidence type="ECO:0000256" key="5">
    <source>
        <dbReference type="ARBA" id="ARBA00022747"/>
    </source>
</evidence>
<evidence type="ECO:0000256" key="3">
    <source>
        <dbReference type="ARBA" id="ARBA00022679"/>
    </source>
</evidence>
<feature type="region of interest" description="Disordered" evidence="8">
    <location>
        <begin position="240"/>
        <end position="262"/>
    </location>
</feature>
<evidence type="ECO:0000256" key="4">
    <source>
        <dbReference type="ARBA" id="ARBA00022691"/>
    </source>
</evidence>
<protein>
    <recommendedName>
        <fullName evidence="1">DNA (cytosine-5-)-methyltransferase</fullName>
        <ecNumber evidence="1">2.1.1.37</ecNumber>
    </recommendedName>
</protein>
<dbReference type="GO" id="GO:0003886">
    <property type="term" value="F:DNA (cytosine-5-)-methyltransferase activity"/>
    <property type="evidence" value="ECO:0007669"/>
    <property type="project" value="UniProtKB-EC"/>
</dbReference>
<dbReference type="InterPro" id="IPR031303">
    <property type="entry name" value="C5_meth_CS"/>
</dbReference>
<evidence type="ECO:0000313" key="9">
    <source>
        <dbReference type="EMBL" id="VNO87915.1"/>
    </source>
</evidence>
<dbReference type="AlphaFoldDB" id="A0A4J1ZTW7"/>
<comment type="similarity">
    <text evidence="6 7">Belongs to the class I-like SAM-binding methyltransferase superfamily. C5-methyltransferase family.</text>
</comment>
<evidence type="ECO:0000256" key="8">
    <source>
        <dbReference type="SAM" id="MobiDB-lite"/>
    </source>
</evidence>
<proteinExistence type="inferred from homology"/>
<dbReference type="NCBIfam" id="TIGR00675">
    <property type="entry name" value="dcm"/>
    <property type="match status" value="1"/>
</dbReference>
<dbReference type="PANTHER" id="PTHR10629">
    <property type="entry name" value="CYTOSINE-SPECIFIC METHYLTRANSFERASE"/>
    <property type="match status" value="1"/>
</dbReference>
<evidence type="ECO:0000313" key="11">
    <source>
        <dbReference type="EMBL" id="VNP32607.1"/>
    </source>
</evidence>
<evidence type="ECO:0000256" key="6">
    <source>
        <dbReference type="PROSITE-ProRule" id="PRU01016"/>
    </source>
</evidence>
<evidence type="ECO:0000313" key="10">
    <source>
        <dbReference type="EMBL" id="VNP28899.1"/>
    </source>
</evidence>
<dbReference type="PRINTS" id="PR00105">
    <property type="entry name" value="C5METTRFRASE"/>
</dbReference>
<dbReference type="EMBL" id="CAATFY010000020">
    <property type="protein sequence ID" value="VNP32607.1"/>
    <property type="molecule type" value="Genomic_DNA"/>
</dbReference>
<gene>
    <name evidence="12" type="primary">dcm1</name>
    <name evidence="11" type="ORF">SAMEA2627234_01944</name>
    <name evidence="12" type="ORF">SAMEA2627238_02019</name>
    <name evidence="9" type="ORF">SAMEA2658738_01997</name>
    <name evidence="10" type="ORF">SAMEA2658741_01513</name>
    <name evidence="13" type="ORF">SAMEA2814128_01971</name>
</gene>
<keyword evidence="5" id="KW-0680">Restriction system</keyword>
<dbReference type="PROSITE" id="PS51679">
    <property type="entry name" value="SAM_MT_C5"/>
    <property type="match status" value="1"/>
</dbReference>
<dbReference type="RefSeq" id="WP_001145974.1">
    <property type="nucleotide sequence ID" value="NZ_BAWV01000031.1"/>
</dbReference>
<dbReference type="Pfam" id="PF00145">
    <property type="entry name" value="DNA_methylase"/>
    <property type="match status" value="1"/>
</dbReference>